<dbReference type="InParanoid" id="H2XJN1"/>
<reference evidence="1" key="3">
    <citation type="submission" date="2025-08" db="UniProtKB">
        <authorList>
            <consortium name="Ensembl"/>
        </authorList>
    </citation>
    <scope>IDENTIFICATION</scope>
</reference>
<dbReference type="Ensembl" id="ENSCINT00000036542.1">
    <property type="protein sequence ID" value="ENSCINP00000029863.1"/>
    <property type="gene ID" value="ENSCING00000018636.1"/>
</dbReference>
<dbReference type="EMBL" id="EAAA01001476">
    <property type="status" value="NOT_ANNOTATED_CDS"/>
    <property type="molecule type" value="Genomic_DNA"/>
</dbReference>
<dbReference type="Proteomes" id="UP000008144">
    <property type="component" value="Chromosome 2"/>
</dbReference>
<name>H2XJN1_CIOIN</name>
<organism evidence="1 2">
    <name type="scientific">Ciona intestinalis</name>
    <name type="common">Transparent sea squirt</name>
    <name type="synonym">Ascidia intestinalis</name>
    <dbReference type="NCBI Taxonomy" id="7719"/>
    <lineage>
        <taxon>Eukaryota</taxon>
        <taxon>Metazoa</taxon>
        <taxon>Chordata</taxon>
        <taxon>Tunicata</taxon>
        <taxon>Ascidiacea</taxon>
        <taxon>Phlebobranchia</taxon>
        <taxon>Cionidae</taxon>
        <taxon>Ciona</taxon>
    </lineage>
</organism>
<proteinExistence type="predicted"/>
<sequence>MLIYVFFTQKRQLNIIIITAQAKYKYSRKFLFKHTLTTAIGCEDPHLLLKCWLSCLKVCRMRESLGRSTFSWRSME</sequence>
<evidence type="ECO:0000313" key="2">
    <source>
        <dbReference type="Proteomes" id="UP000008144"/>
    </source>
</evidence>
<protein>
    <submittedName>
        <fullName evidence="1">Uncharacterized protein</fullName>
    </submittedName>
</protein>
<dbReference type="HOGENOM" id="CLU_2653769_0_0_1"/>
<reference evidence="1" key="4">
    <citation type="submission" date="2025-09" db="UniProtKB">
        <authorList>
            <consortium name="Ensembl"/>
        </authorList>
    </citation>
    <scope>IDENTIFICATION</scope>
</reference>
<evidence type="ECO:0000313" key="1">
    <source>
        <dbReference type="Ensembl" id="ENSCINP00000029863.1"/>
    </source>
</evidence>
<reference evidence="2" key="1">
    <citation type="journal article" date="2002" name="Science">
        <title>The draft genome of Ciona intestinalis: insights into chordate and vertebrate origins.</title>
        <authorList>
            <person name="Dehal P."/>
            <person name="Satou Y."/>
            <person name="Campbell R.K."/>
            <person name="Chapman J."/>
            <person name="Degnan B."/>
            <person name="De Tomaso A."/>
            <person name="Davidson B."/>
            <person name="Di Gregorio A."/>
            <person name="Gelpke M."/>
            <person name="Goodstein D.M."/>
            <person name="Harafuji N."/>
            <person name="Hastings K.E."/>
            <person name="Ho I."/>
            <person name="Hotta K."/>
            <person name="Huang W."/>
            <person name="Kawashima T."/>
            <person name="Lemaire P."/>
            <person name="Martinez D."/>
            <person name="Meinertzhagen I.A."/>
            <person name="Necula S."/>
            <person name="Nonaka M."/>
            <person name="Putnam N."/>
            <person name="Rash S."/>
            <person name="Saiga H."/>
            <person name="Satake M."/>
            <person name="Terry A."/>
            <person name="Yamada L."/>
            <person name="Wang H.G."/>
            <person name="Awazu S."/>
            <person name="Azumi K."/>
            <person name="Boore J."/>
            <person name="Branno M."/>
            <person name="Chin-Bow S."/>
            <person name="DeSantis R."/>
            <person name="Doyle S."/>
            <person name="Francino P."/>
            <person name="Keys D.N."/>
            <person name="Haga S."/>
            <person name="Hayashi H."/>
            <person name="Hino K."/>
            <person name="Imai K.S."/>
            <person name="Inaba K."/>
            <person name="Kano S."/>
            <person name="Kobayashi K."/>
            <person name="Kobayashi M."/>
            <person name="Lee B.I."/>
            <person name="Makabe K.W."/>
            <person name="Manohar C."/>
            <person name="Matassi G."/>
            <person name="Medina M."/>
            <person name="Mochizuki Y."/>
            <person name="Mount S."/>
            <person name="Morishita T."/>
            <person name="Miura S."/>
            <person name="Nakayama A."/>
            <person name="Nishizaka S."/>
            <person name="Nomoto H."/>
            <person name="Ohta F."/>
            <person name="Oishi K."/>
            <person name="Rigoutsos I."/>
            <person name="Sano M."/>
            <person name="Sasaki A."/>
            <person name="Sasakura Y."/>
            <person name="Shoguchi E."/>
            <person name="Shin-i T."/>
            <person name="Spagnuolo A."/>
            <person name="Stainier D."/>
            <person name="Suzuki M.M."/>
            <person name="Tassy O."/>
            <person name="Takatori N."/>
            <person name="Tokuoka M."/>
            <person name="Yagi K."/>
            <person name="Yoshizaki F."/>
            <person name="Wada S."/>
            <person name="Zhang C."/>
            <person name="Hyatt P.D."/>
            <person name="Larimer F."/>
            <person name="Detter C."/>
            <person name="Doggett N."/>
            <person name="Glavina T."/>
            <person name="Hawkins T."/>
            <person name="Richardson P."/>
            <person name="Lucas S."/>
            <person name="Kohara Y."/>
            <person name="Levine M."/>
            <person name="Satoh N."/>
            <person name="Rokhsar D.S."/>
        </authorList>
    </citation>
    <scope>NUCLEOTIDE SEQUENCE [LARGE SCALE GENOMIC DNA]</scope>
</reference>
<reference evidence="1" key="2">
    <citation type="journal article" date="2008" name="Genome Biol.">
        <title>Improved genome assembly and evidence-based global gene model set for the chordate Ciona intestinalis: new insight into intron and operon populations.</title>
        <authorList>
            <person name="Satou Y."/>
            <person name="Mineta K."/>
            <person name="Ogasawara M."/>
            <person name="Sasakura Y."/>
            <person name="Shoguchi E."/>
            <person name="Ueno K."/>
            <person name="Yamada L."/>
            <person name="Matsumoto J."/>
            <person name="Wasserscheid J."/>
            <person name="Dewar K."/>
            <person name="Wiley G.B."/>
            <person name="Macmil S.L."/>
            <person name="Roe B.A."/>
            <person name="Zeller R.W."/>
            <person name="Hastings K.E."/>
            <person name="Lemaire P."/>
            <person name="Lindquist E."/>
            <person name="Endo T."/>
            <person name="Hotta K."/>
            <person name="Inaba K."/>
        </authorList>
    </citation>
    <scope>NUCLEOTIDE SEQUENCE [LARGE SCALE GENOMIC DNA]</scope>
    <source>
        <strain evidence="1">wild type</strain>
    </source>
</reference>
<keyword evidence="2" id="KW-1185">Reference proteome</keyword>
<accession>H2XJN1</accession>
<dbReference type="AlphaFoldDB" id="H2XJN1"/>